<sequence length="291" mass="34753">QQTQLWQFLLELLSDNANSSFISWESLDGEFKLVDPDEVARLWGKRKSKPNMNYDKLSRALRYYYDKNIISKVAGKRYAYKFDFAGLANTLNSSSMHYCINGSDYKNFMYRKINNTKNNLYQNEYNRQRINNQHYTSYPCEKFSNYNMLPEYGIIDQNINGFNFNYTRNYSNTPYTPIQRNIYNSPLYRPQSEFLKNSQQNGVNNWNLEKNNYYTNFQHNQQIGTNYPLISPTITNSCELKPDRIKLEVIQSTKNNNESTSRQNYFNLSSDMKPQTTENYYNLDNYKKKYF</sequence>
<dbReference type="PROSITE" id="PS50061">
    <property type="entry name" value="ETS_DOMAIN_3"/>
    <property type="match status" value="1"/>
</dbReference>
<evidence type="ECO:0000313" key="8">
    <source>
        <dbReference type="Proteomes" id="UP000078046"/>
    </source>
</evidence>
<dbReference type="FunFam" id="1.10.10.10:FF:000039">
    <property type="entry name" value="Friend leukemia integration 1 transcription factor"/>
    <property type="match status" value="1"/>
</dbReference>
<feature type="non-terminal residue" evidence="7">
    <location>
        <position position="1"/>
    </location>
</feature>
<keyword evidence="8" id="KW-1185">Reference proteome</keyword>
<evidence type="ECO:0000256" key="5">
    <source>
        <dbReference type="RuleBase" id="RU004019"/>
    </source>
</evidence>
<evidence type="ECO:0000256" key="4">
    <source>
        <dbReference type="ARBA" id="ARBA00023242"/>
    </source>
</evidence>
<dbReference type="SMART" id="SM00413">
    <property type="entry name" value="ETS"/>
    <property type="match status" value="1"/>
</dbReference>
<dbReference type="PROSITE" id="PS00346">
    <property type="entry name" value="ETS_DOMAIN_2"/>
    <property type="match status" value="1"/>
</dbReference>
<dbReference type="EMBL" id="LWCA01000447">
    <property type="protein sequence ID" value="OAF68432.1"/>
    <property type="molecule type" value="Genomic_DNA"/>
</dbReference>
<keyword evidence="4 5" id="KW-0539">Nucleus</keyword>
<feature type="domain" description="ETS" evidence="6">
    <location>
        <begin position="3"/>
        <end position="83"/>
    </location>
</feature>
<dbReference type="OrthoDB" id="10067219at2759"/>
<evidence type="ECO:0000259" key="6">
    <source>
        <dbReference type="PROSITE" id="PS50061"/>
    </source>
</evidence>
<dbReference type="SUPFAM" id="SSF46785">
    <property type="entry name" value="Winged helix' DNA-binding domain"/>
    <property type="match status" value="1"/>
</dbReference>
<gene>
    <name evidence="7" type="ORF">A3Q56_03833</name>
</gene>
<dbReference type="InterPro" id="IPR046328">
    <property type="entry name" value="ETS_fam"/>
</dbReference>
<dbReference type="GO" id="GO:0005634">
    <property type="term" value="C:nucleus"/>
    <property type="evidence" value="ECO:0007669"/>
    <property type="project" value="UniProtKB-SubCell"/>
</dbReference>
<dbReference type="AlphaFoldDB" id="A0A177B3X5"/>
<organism evidence="7 8">
    <name type="scientific">Intoshia linei</name>
    <dbReference type="NCBI Taxonomy" id="1819745"/>
    <lineage>
        <taxon>Eukaryota</taxon>
        <taxon>Metazoa</taxon>
        <taxon>Spiralia</taxon>
        <taxon>Lophotrochozoa</taxon>
        <taxon>Mesozoa</taxon>
        <taxon>Orthonectida</taxon>
        <taxon>Rhopaluridae</taxon>
        <taxon>Intoshia</taxon>
    </lineage>
</organism>
<dbReference type="GO" id="GO:0043565">
    <property type="term" value="F:sequence-specific DNA binding"/>
    <property type="evidence" value="ECO:0007669"/>
    <property type="project" value="InterPro"/>
</dbReference>
<dbReference type="PROSITE" id="PS00345">
    <property type="entry name" value="ETS_DOMAIN_1"/>
    <property type="match status" value="1"/>
</dbReference>
<proteinExistence type="inferred from homology"/>
<comment type="caution">
    <text evidence="7">The sequence shown here is derived from an EMBL/GenBank/DDBJ whole genome shotgun (WGS) entry which is preliminary data.</text>
</comment>
<protein>
    <recommendedName>
        <fullName evidence="6">ETS domain-containing protein</fullName>
    </recommendedName>
</protein>
<dbReference type="PRINTS" id="PR00454">
    <property type="entry name" value="ETSDOMAIN"/>
</dbReference>
<evidence type="ECO:0000256" key="2">
    <source>
        <dbReference type="ARBA" id="ARBA00005562"/>
    </source>
</evidence>
<evidence type="ECO:0000313" key="7">
    <source>
        <dbReference type="EMBL" id="OAF68432.1"/>
    </source>
</evidence>
<dbReference type="InterPro" id="IPR000418">
    <property type="entry name" value="Ets_dom"/>
</dbReference>
<comment type="similarity">
    <text evidence="2 5">Belongs to the ETS family.</text>
</comment>
<dbReference type="InterPro" id="IPR036388">
    <property type="entry name" value="WH-like_DNA-bd_sf"/>
</dbReference>
<dbReference type="Gene3D" id="1.10.10.10">
    <property type="entry name" value="Winged helix-like DNA-binding domain superfamily/Winged helix DNA-binding domain"/>
    <property type="match status" value="1"/>
</dbReference>
<dbReference type="GO" id="GO:0000981">
    <property type="term" value="F:DNA-binding transcription factor activity, RNA polymerase II-specific"/>
    <property type="evidence" value="ECO:0007669"/>
    <property type="project" value="TreeGrafter"/>
</dbReference>
<dbReference type="PANTHER" id="PTHR11849:SF304">
    <property type="entry name" value="DNA-BINDING PROTEIN D-ETS-3"/>
    <property type="match status" value="1"/>
</dbReference>
<dbReference type="Pfam" id="PF00178">
    <property type="entry name" value="Ets"/>
    <property type="match status" value="1"/>
</dbReference>
<name>A0A177B3X5_9BILA</name>
<comment type="subcellular location">
    <subcellularLocation>
        <location evidence="1 5">Nucleus</location>
    </subcellularLocation>
</comment>
<evidence type="ECO:0000256" key="1">
    <source>
        <dbReference type="ARBA" id="ARBA00004123"/>
    </source>
</evidence>
<keyword evidence="3 5" id="KW-0238">DNA-binding</keyword>
<dbReference type="PANTHER" id="PTHR11849">
    <property type="entry name" value="ETS"/>
    <property type="match status" value="1"/>
</dbReference>
<evidence type="ECO:0000256" key="3">
    <source>
        <dbReference type="ARBA" id="ARBA00023125"/>
    </source>
</evidence>
<accession>A0A177B3X5</accession>
<dbReference type="GO" id="GO:0030154">
    <property type="term" value="P:cell differentiation"/>
    <property type="evidence" value="ECO:0007669"/>
    <property type="project" value="TreeGrafter"/>
</dbReference>
<reference evidence="7 8" key="1">
    <citation type="submission" date="2016-04" db="EMBL/GenBank/DDBJ databases">
        <title>The genome of Intoshia linei affirms orthonectids as highly simplified spiralians.</title>
        <authorList>
            <person name="Mikhailov K.V."/>
            <person name="Slusarev G.S."/>
            <person name="Nikitin M.A."/>
            <person name="Logacheva M.D."/>
            <person name="Penin A."/>
            <person name="Aleoshin V."/>
            <person name="Panchin Y.V."/>
        </authorList>
    </citation>
    <scope>NUCLEOTIDE SEQUENCE [LARGE SCALE GENOMIC DNA]</scope>
    <source>
        <strain evidence="7">Intl2013</strain>
        <tissue evidence="7">Whole animal</tissue>
    </source>
</reference>
<dbReference type="Proteomes" id="UP000078046">
    <property type="component" value="Unassembled WGS sequence"/>
</dbReference>
<dbReference type="InterPro" id="IPR036390">
    <property type="entry name" value="WH_DNA-bd_sf"/>
</dbReference>